<dbReference type="HAMAP" id="MF_01937">
    <property type="entry name" value="MenA_1"/>
    <property type="match status" value="1"/>
</dbReference>
<evidence type="ECO:0008006" key="11">
    <source>
        <dbReference type="Google" id="ProtNLM"/>
    </source>
</evidence>
<dbReference type="EMBL" id="JNSK01000022">
    <property type="protein sequence ID" value="KGA18636.1"/>
    <property type="molecule type" value="Genomic_DNA"/>
</dbReference>
<gene>
    <name evidence="10" type="ORF">GM50_8195</name>
</gene>
<dbReference type="GO" id="GO:0009234">
    <property type="term" value="P:menaquinone biosynthetic process"/>
    <property type="evidence" value="ECO:0007669"/>
    <property type="project" value="UniProtKB-UniPathway"/>
</dbReference>
<name>A0A094QWB5_9ZZZZ</name>
<keyword evidence="7 9" id="KW-1133">Transmembrane helix</keyword>
<feature type="transmembrane region" description="Helical" evidence="9">
    <location>
        <begin position="141"/>
        <end position="160"/>
    </location>
</feature>
<protein>
    <recommendedName>
        <fullName evidence="11">1,4-dihydroxy-2-naphthoate octaprenyltransferase</fullName>
    </recommendedName>
</protein>
<keyword evidence="3" id="KW-0474">Menaquinone biosynthesis</keyword>
<dbReference type="PANTHER" id="PTHR13929">
    <property type="entry name" value="1,4-DIHYDROXY-2-NAPHTHOATE OCTAPRENYLTRANSFERASE"/>
    <property type="match status" value="1"/>
</dbReference>
<dbReference type="InterPro" id="IPR044878">
    <property type="entry name" value="UbiA_sf"/>
</dbReference>
<dbReference type="InterPro" id="IPR026046">
    <property type="entry name" value="UBIAD1"/>
</dbReference>
<dbReference type="InterPro" id="IPR004657">
    <property type="entry name" value="MenA"/>
</dbReference>
<keyword evidence="4" id="KW-1003">Cell membrane</keyword>
<dbReference type="PANTHER" id="PTHR13929:SF0">
    <property type="entry name" value="UBIA PRENYLTRANSFERASE DOMAIN-CONTAINING PROTEIN 1"/>
    <property type="match status" value="1"/>
</dbReference>
<comment type="caution">
    <text evidence="10">The sequence shown here is derived from an EMBL/GenBank/DDBJ whole genome shotgun (WGS) entry which is preliminary data.</text>
</comment>
<evidence type="ECO:0000313" key="10">
    <source>
        <dbReference type="EMBL" id="KGA18636.1"/>
    </source>
</evidence>
<keyword evidence="8 9" id="KW-0472">Membrane</keyword>
<proteinExistence type="inferred from homology"/>
<organism evidence="10">
    <name type="scientific">freshwater metagenome</name>
    <dbReference type="NCBI Taxonomy" id="449393"/>
    <lineage>
        <taxon>unclassified sequences</taxon>
        <taxon>metagenomes</taxon>
        <taxon>ecological metagenomes</taxon>
    </lineage>
</organism>
<reference evidence="10" key="1">
    <citation type="submission" date="2014-05" db="EMBL/GenBank/DDBJ databases">
        <title>Key roles for freshwater Actinobacteria revealed by deep metagenomic sequencing.</title>
        <authorList>
            <person name="Ghai R."/>
            <person name="Mizuno C.M."/>
            <person name="Picazo A."/>
            <person name="Camacho A."/>
            <person name="Rodriguez-Valera F."/>
        </authorList>
    </citation>
    <scope>NUCLEOTIDE SEQUENCE</scope>
</reference>
<comment type="subcellular location">
    <subcellularLocation>
        <location evidence="1">Membrane</location>
        <topology evidence="1">Multi-pass membrane protein</topology>
    </subcellularLocation>
</comment>
<evidence type="ECO:0000256" key="2">
    <source>
        <dbReference type="ARBA" id="ARBA00004863"/>
    </source>
</evidence>
<dbReference type="NCBIfam" id="NF004751">
    <property type="entry name" value="PRK06080.1-3"/>
    <property type="match status" value="1"/>
</dbReference>
<feature type="transmembrane region" description="Helical" evidence="9">
    <location>
        <begin position="261"/>
        <end position="286"/>
    </location>
</feature>
<sequence length="290" mass="30579">MANPANNVWIIGARIRTLPAAIAPVAVGSALAGDDFQLLPASLALLVSLSLQVGVNYANDYSDGVRGSDDKRVGPVRITAGGLASPAAVKRAAFISFFIASIAGLALSAMSTWWMILVGVLSIAAAWGYTGGKNPYGYMGLGEIFVFIFFGLVATVGTYFVQADAITGLSVLAGTIVGFLACAILVINNIRDRVLDAESGKKTLAVRIGDRNARLLYSMLVVSPFILTAGFATTWTLLTLLTLPRVVSMLRTLWTGAMGRTLIPLLAKTGELQILFCLALSLALILQRLV</sequence>
<dbReference type="GO" id="GO:0042371">
    <property type="term" value="P:vitamin K biosynthetic process"/>
    <property type="evidence" value="ECO:0007669"/>
    <property type="project" value="TreeGrafter"/>
</dbReference>
<dbReference type="InterPro" id="IPR000537">
    <property type="entry name" value="UbiA_prenyltransferase"/>
</dbReference>
<comment type="pathway">
    <text evidence="2">Quinol/quinone metabolism; menaquinone biosynthesis.</text>
</comment>
<evidence type="ECO:0000256" key="9">
    <source>
        <dbReference type="SAM" id="Phobius"/>
    </source>
</evidence>
<dbReference type="GO" id="GO:0046428">
    <property type="term" value="F:1,4-dihydroxy-2-naphthoate polyprenyltransferase activity"/>
    <property type="evidence" value="ECO:0007669"/>
    <property type="project" value="InterPro"/>
</dbReference>
<dbReference type="AlphaFoldDB" id="A0A094QWB5"/>
<keyword evidence="5" id="KW-0808">Transferase</keyword>
<dbReference type="Pfam" id="PF01040">
    <property type="entry name" value="UbiA"/>
    <property type="match status" value="1"/>
</dbReference>
<dbReference type="UniPathway" id="UPA00079"/>
<evidence type="ECO:0000256" key="8">
    <source>
        <dbReference type="ARBA" id="ARBA00023136"/>
    </source>
</evidence>
<feature type="transmembrane region" description="Helical" evidence="9">
    <location>
        <begin position="215"/>
        <end position="241"/>
    </location>
</feature>
<dbReference type="GO" id="GO:0016020">
    <property type="term" value="C:membrane"/>
    <property type="evidence" value="ECO:0007669"/>
    <property type="project" value="UniProtKB-SubCell"/>
</dbReference>
<accession>A0A094QWB5</accession>
<feature type="transmembrane region" description="Helical" evidence="9">
    <location>
        <begin position="88"/>
        <end position="107"/>
    </location>
</feature>
<feature type="transmembrane region" description="Helical" evidence="9">
    <location>
        <begin position="166"/>
        <end position="187"/>
    </location>
</feature>
<evidence type="ECO:0000256" key="7">
    <source>
        <dbReference type="ARBA" id="ARBA00022989"/>
    </source>
</evidence>
<evidence type="ECO:0000256" key="5">
    <source>
        <dbReference type="ARBA" id="ARBA00022679"/>
    </source>
</evidence>
<dbReference type="PIRSF" id="PIRSF005355">
    <property type="entry name" value="UBIAD1"/>
    <property type="match status" value="1"/>
</dbReference>
<evidence type="ECO:0000256" key="3">
    <source>
        <dbReference type="ARBA" id="ARBA00022428"/>
    </source>
</evidence>
<evidence type="ECO:0000256" key="6">
    <source>
        <dbReference type="ARBA" id="ARBA00022692"/>
    </source>
</evidence>
<feature type="transmembrane region" description="Helical" evidence="9">
    <location>
        <begin position="113"/>
        <end position="129"/>
    </location>
</feature>
<evidence type="ECO:0000256" key="4">
    <source>
        <dbReference type="ARBA" id="ARBA00022475"/>
    </source>
</evidence>
<keyword evidence="6 9" id="KW-0812">Transmembrane</keyword>
<dbReference type="NCBIfam" id="TIGR00751">
    <property type="entry name" value="menA"/>
    <property type="match status" value="1"/>
</dbReference>
<evidence type="ECO:0000256" key="1">
    <source>
        <dbReference type="ARBA" id="ARBA00004141"/>
    </source>
</evidence>
<dbReference type="Gene3D" id="1.10.357.140">
    <property type="entry name" value="UbiA prenyltransferase"/>
    <property type="match status" value="1"/>
</dbReference>
<dbReference type="CDD" id="cd13962">
    <property type="entry name" value="PT_UbiA_UBIAD1"/>
    <property type="match status" value="1"/>
</dbReference>